<evidence type="ECO:0000256" key="1">
    <source>
        <dbReference type="SAM" id="Phobius"/>
    </source>
</evidence>
<dbReference type="CDD" id="cd03507">
    <property type="entry name" value="Delta12-FADS-like"/>
    <property type="match status" value="1"/>
</dbReference>
<dbReference type="Pfam" id="PF00487">
    <property type="entry name" value="FA_desaturase"/>
    <property type="match status" value="1"/>
</dbReference>
<feature type="transmembrane region" description="Helical" evidence="1">
    <location>
        <begin position="185"/>
        <end position="204"/>
    </location>
</feature>
<dbReference type="GO" id="GO:0016717">
    <property type="term" value="F:oxidoreductase activity, acting on paired donors, with oxidation of a pair of donors resulting in the reduction of molecular oxygen to two molecules of water"/>
    <property type="evidence" value="ECO:0007669"/>
    <property type="project" value="TreeGrafter"/>
</dbReference>
<feature type="transmembrane region" description="Helical" evidence="1">
    <location>
        <begin position="29"/>
        <end position="47"/>
    </location>
</feature>
<keyword evidence="1" id="KW-0472">Membrane</keyword>
<feature type="transmembrane region" description="Helical" evidence="1">
    <location>
        <begin position="211"/>
        <end position="230"/>
    </location>
</feature>
<dbReference type="PANTHER" id="PTHR19353:SF73">
    <property type="entry name" value="FATTY ACID DESATURASE"/>
    <property type="match status" value="1"/>
</dbReference>
<accession>A0A917KCJ9</accession>
<evidence type="ECO:0000313" key="3">
    <source>
        <dbReference type="EMBL" id="GGJ06915.1"/>
    </source>
</evidence>
<reference evidence="3" key="1">
    <citation type="journal article" date="2014" name="Int. J. Syst. Evol. Microbiol.">
        <title>Complete genome sequence of Corynebacterium casei LMG S-19264T (=DSM 44701T), isolated from a smear-ripened cheese.</title>
        <authorList>
            <consortium name="US DOE Joint Genome Institute (JGI-PGF)"/>
            <person name="Walter F."/>
            <person name="Albersmeier A."/>
            <person name="Kalinowski J."/>
            <person name="Ruckert C."/>
        </authorList>
    </citation>
    <scope>NUCLEOTIDE SEQUENCE</scope>
    <source>
        <strain evidence="3">JCM 18487</strain>
    </source>
</reference>
<dbReference type="GO" id="GO:0016020">
    <property type="term" value="C:membrane"/>
    <property type="evidence" value="ECO:0007669"/>
    <property type="project" value="TreeGrafter"/>
</dbReference>
<comment type="caution">
    <text evidence="3">The sequence shown here is derived from an EMBL/GenBank/DDBJ whole genome shotgun (WGS) entry which is preliminary data.</text>
</comment>
<dbReference type="GO" id="GO:0006629">
    <property type="term" value="P:lipid metabolic process"/>
    <property type="evidence" value="ECO:0007669"/>
    <property type="project" value="InterPro"/>
</dbReference>
<dbReference type="EMBL" id="BMOY01000021">
    <property type="protein sequence ID" value="GGJ06915.1"/>
    <property type="molecule type" value="Genomic_DNA"/>
</dbReference>
<dbReference type="PANTHER" id="PTHR19353">
    <property type="entry name" value="FATTY ACID DESATURASE 2"/>
    <property type="match status" value="1"/>
</dbReference>
<feature type="transmembrane region" description="Helical" evidence="1">
    <location>
        <begin position="53"/>
        <end position="76"/>
    </location>
</feature>
<organism evidence="3 4">
    <name type="scientific">Alicyclobacillus cellulosilyticus</name>
    <dbReference type="NCBI Taxonomy" id="1003997"/>
    <lineage>
        <taxon>Bacteria</taxon>
        <taxon>Bacillati</taxon>
        <taxon>Bacillota</taxon>
        <taxon>Bacilli</taxon>
        <taxon>Bacillales</taxon>
        <taxon>Alicyclobacillaceae</taxon>
        <taxon>Alicyclobacillus</taxon>
    </lineage>
</organism>
<dbReference type="AlphaFoldDB" id="A0A917KCJ9"/>
<gene>
    <name evidence="3" type="ORF">GCM10010885_15080</name>
</gene>
<feature type="domain" description="Fatty acid desaturase" evidence="2">
    <location>
        <begin position="55"/>
        <end position="296"/>
    </location>
</feature>
<reference evidence="3" key="2">
    <citation type="submission" date="2020-09" db="EMBL/GenBank/DDBJ databases">
        <authorList>
            <person name="Sun Q."/>
            <person name="Ohkuma M."/>
        </authorList>
    </citation>
    <scope>NUCLEOTIDE SEQUENCE</scope>
    <source>
        <strain evidence="3">JCM 18487</strain>
    </source>
</reference>
<protein>
    <submittedName>
        <fullName evidence="3">Fatty acid desaturase</fullName>
    </submittedName>
</protein>
<proteinExistence type="predicted"/>
<dbReference type="InterPro" id="IPR012171">
    <property type="entry name" value="Fatty_acid_desaturase"/>
</dbReference>
<evidence type="ECO:0000313" key="4">
    <source>
        <dbReference type="Proteomes" id="UP000637695"/>
    </source>
</evidence>
<keyword evidence="1" id="KW-0812">Transmembrane</keyword>
<dbReference type="Proteomes" id="UP000637695">
    <property type="component" value="Unassembled WGS sequence"/>
</dbReference>
<keyword evidence="1" id="KW-1133">Transmembrane helix</keyword>
<keyword evidence="4" id="KW-1185">Reference proteome</keyword>
<sequence>MEMWKREMHEPTSLKLAVRPFETPHAGRSLWQLTSTIIPFLVLWWSAHVLLSVSFWLTLPVLVIAAGFLVRIFVIFHDCCHGSFWRQRRWNQVVGVVTGILTWFPYAQWRREHAIHHASNGNLSRRGTGDIWTLTVREYCAASRWRRLLYRLYRHPLVMFGLGPVLVVVIQYRWNQKGARASERWNTYATNAALAVISAALCWLCGWQHFLLIEGTILYLAGMAGIWLFYVQHQFDPSYFASETEWDHVRAALEGSSFYRLPRVLQWFTANIGYHHVHHLSSRIPNYYLERAWVNTPALAAVPGMSLRESLRCLRHRLWDEENRCFVGFRDARLRATRAGLL</sequence>
<feature type="transmembrane region" description="Helical" evidence="1">
    <location>
        <begin position="152"/>
        <end position="173"/>
    </location>
</feature>
<evidence type="ECO:0000259" key="2">
    <source>
        <dbReference type="Pfam" id="PF00487"/>
    </source>
</evidence>
<name>A0A917KCJ9_9BACL</name>
<dbReference type="InterPro" id="IPR005804">
    <property type="entry name" value="FA_desaturase_dom"/>
</dbReference>